<dbReference type="Proteomes" id="UP000231276">
    <property type="component" value="Unassembled WGS sequence"/>
</dbReference>
<dbReference type="InterPro" id="IPR036388">
    <property type="entry name" value="WH-like_DNA-bd_sf"/>
</dbReference>
<dbReference type="PRINTS" id="PR00778">
    <property type="entry name" value="HTHARSR"/>
</dbReference>
<reference evidence="5 6" key="1">
    <citation type="submission" date="2017-09" db="EMBL/GenBank/DDBJ databases">
        <title>Depth-based differentiation of microbial function through sediment-hosted aquifers and enrichment of novel symbionts in the deep terrestrial subsurface.</title>
        <authorList>
            <person name="Probst A.J."/>
            <person name="Ladd B."/>
            <person name="Jarett J.K."/>
            <person name="Geller-Mcgrath D.E."/>
            <person name="Sieber C.M."/>
            <person name="Emerson J.B."/>
            <person name="Anantharaman K."/>
            <person name="Thomas B.C."/>
            <person name="Malmstrom R."/>
            <person name="Stieglmeier M."/>
            <person name="Klingl A."/>
            <person name="Woyke T."/>
            <person name="Ryan C.M."/>
            <person name="Banfield J.F."/>
        </authorList>
    </citation>
    <scope>NUCLEOTIDE SEQUENCE [LARGE SCALE GENOMIC DNA]</scope>
    <source>
        <strain evidence="5">CG22_combo_CG10-13_8_21_14_all_43_18</strain>
    </source>
</reference>
<dbReference type="InterPro" id="IPR051011">
    <property type="entry name" value="Metal_resp_trans_reg"/>
</dbReference>
<dbReference type="SUPFAM" id="SSF46785">
    <property type="entry name" value="Winged helix' DNA-binding domain"/>
    <property type="match status" value="1"/>
</dbReference>
<dbReference type="EMBL" id="PCTS01000008">
    <property type="protein sequence ID" value="PIP86722.1"/>
    <property type="molecule type" value="Genomic_DNA"/>
</dbReference>
<dbReference type="PANTHER" id="PTHR43132:SF2">
    <property type="entry name" value="ARSENICAL RESISTANCE OPERON REPRESSOR ARSR-RELATED"/>
    <property type="match status" value="1"/>
</dbReference>
<evidence type="ECO:0000313" key="6">
    <source>
        <dbReference type="Proteomes" id="UP000231276"/>
    </source>
</evidence>
<dbReference type="SMART" id="SM00418">
    <property type="entry name" value="HTH_ARSR"/>
    <property type="match status" value="1"/>
</dbReference>
<dbReference type="GO" id="GO:0003700">
    <property type="term" value="F:DNA-binding transcription factor activity"/>
    <property type="evidence" value="ECO:0007669"/>
    <property type="project" value="InterPro"/>
</dbReference>
<dbReference type="NCBIfam" id="NF033788">
    <property type="entry name" value="HTH_metalloreg"/>
    <property type="match status" value="1"/>
</dbReference>
<dbReference type="PROSITE" id="PS50987">
    <property type="entry name" value="HTH_ARSR_2"/>
    <property type="match status" value="1"/>
</dbReference>
<dbReference type="Gene3D" id="1.10.10.10">
    <property type="entry name" value="Winged helix-like DNA-binding domain superfamily/Winged helix DNA-binding domain"/>
    <property type="match status" value="1"/>
</dbReference>
<name>A0A2H0DX18_9BACT</name>
<feature type="domain" description="HTH arsR-type" evidence="4">
    <location>
        <begin position="25"/>
        <end position="118"/>
    </location>
</feature>
<evidence type="ECO:0000259" key="4">
    <source>
        <dbReference type="PROSITE" id="PS50987"/>
    </source>
</evidence>
<keyword evidence="1" id="KW-0805">Transcription regulation</keyword>
<comment type="caution">
    <text evidence="5">The sequence shown here is derived from an EMBL/GenBank/DDBJ whole genome shotgun (WGS) entry which is preliminary data.</text>
</comment>
<dbReference type="AlphaFoldDB" id="A0A2H0DX18"/>
<dbReference type="InterPro" id="IPR036390">
    <property type="entry name" value="WH_DNA-bd_sf"/>
</dbReference>
<evidence type="ECO:0000313" key="5">
    <source>
        <dbReference type="EMBL" id="PIP86722.1"/>
    </source>
</evidence>
<dbReference type="InterPro" id="IPR011991">
    <property type="entry name" value="ArsR-like_HTH"/>
</dbReference>
<dbReference type="PANTHER" id="PTHR43132">
    <property type="entry name" value="ARSENICAL RESISTANCE OPERON REPRESSOR ARSR-RELATED"/>
    <property type="match status" value="1"/>
</dbReference>
<keyword evidence="3" id="KW-0804">Transcription</keyword>
<protein>
    <submittedName>
        <fullName evidence="5">Transcriptional regulator</fullName>
    </submittedName>
</protein>
<organism evidence="5 6">
    <name type="scientific">Candidatus Campbellbacteria bacterium CG22_combo_CG10-13_8_21_14_all_43_18</name>
    <dbReference type="NCBI Taxonomy" id="1974530"/>
    <lineage>
        <taxon>Bacteria</taxon>
        <taxon>Candidatus Campbelliibacteriota</taxon>
    </lineage>
</organism>
<dbReference type="GO" id="GO:0003677">
    <property type="term" value="F:DNA binding"/>
    <property type="evidence" value="ECO:0007669"/>
    <property type="project" value="UniProtKB-KW"/>
</dbReference>
<accession>A0A2H0DX18</accession>
<evidence type="ECO:0000256" key="1">
    <source>
        <dbReference type="ARBA" id="ARBA00023015"/>
    </source>
</evidence>
<dbReference type="CDD" id="cd00090">
    <property type="entry name" value="HTH_ARSR"/>
    <property type="match status" value="1"/>
</dbReference>
<proteinExistence type="predicted"/>
<sequence length="118" mass="13537">MLNYLSSNILINICWIRSKNIKAELATEEVAFPLAFQALGDPCRFKVFKVLMQYHDICVTDIAKIFGITLSAASQQLRVLERLGLVQKMRMGQMVCYEINVKNPIVKQLFKLLKRSSK</sequence>
<keyword evidence="2" id="KW-0238">DNA-binding</keyword>
<evidence type="ECO:0000256" key="2">
    <source>
        <dbReference type="ARBA" id="ARBA00023125"/>
    </source>
</evidence>
<evidence type="ECO:0000256" key="3">
    <source>
        <dbReference type="ARBA" id="ARBA00023163"/>
    </source>
</evidence>
<dbReference type="InterPro" id="IPR001845">
    <property type="entry name" value="HTH_ArsR_DNA-bd_dom"/>
</dbReference>
<dbReference type="Pfam" id="PF01022">
    <property type="entry name" value="HTH_5"/>
    <property type="match status" value="1"/>
</dbReference>
<gene>
    <name evidence="5" type="ORF">COW82_00560</name>
</gene>